<dbReference type="VEuPathDB" id="FungiDB:PPTG_22264"/>
<evidence type="ECO:0000313" key="2">
    <source>
        <dbReference type="Proteomes" id="UP000018817"/>
    </source>
</evidence>
<reference evidence="2" key="1">
    <citation type="submission" date="2011-12" db="EMBL/GenBank/DDBJ databases">
        <authorList>
            <consortium name="The Broad Institute Genome Sequencing Platform"/>
            <person name="Russ C."/>
            <person name="Tyler B."/>
            <person name="Panabieres F."/>
            <person name="Shan W."/>
            <person name="Tripathy S."/>
            <person name="Grunwald N."/>
            <person name="Machado M."/>
            <person name="Young S.K."/>
            <person name="Zeng Q."/>
            <person name="Gargeya S."/>
            <person name="Fitzgerald M."/>
            <person name="Haas B."/>
            <person name="Abouelleil A."/>
            <person name="Alvarado L."/>
            <person name="Arachchi H.M."/>
            <person name="Berlin A."/>
            <person name="Chapman S.B."/>
            <person name="Gearin G."/>
            <person name="Goldberg J."/>
            <person name="Griggs A."/>
            <person name="Gujja S."/>
            <person name="Hansen M."/>
            <person name="Heiman D."/>
            <person name="Howarth C."/>
            <person name="Larimer J."/>
            <person name="Lui A."/>
            <person name="MacDonald P.J.P."/>
            <person name="McCowen C."/>
            <person name="Montmayeur A."/>
            <person name="Murphy C."/>
            <person name="Neiman D."/>
            <person name="Pearson M."/>
            <person name="Priest M."/>
            <person name="Roberts A."/>
            <person name="Saif S."/>
            <person name="Shea T."/>
            <person name="Sisk P."/>
            <person name="Stolte C."/>
            <person name="Sykes S."/>
            <person name="Wortman J."/>
            <person name="Nusbaum C."/>
            <person name="Birren B."/>
        </authorList>
    </citation>
    <scope>NUCLEOTIDE SEQUENCE [LARGE SCALE GENOMIC DNA]</scope>
    <source>
        <strain evidence="2">INRA-310</strain>
    </source>
</reference>
<dbReference type="EMBL" id="KI669574">
    <property type="protein sequence ID" value="ETN13881.1"/>
    <property type="molecule type" value="Genomic_DNA"/>
</dbReference>
<dbReference type="RefSeq" id="XP_008901095.1">
    <property type="nucleotide sequence ID" value="XM_008902847.1"/>
</dbReference>
<reference evidence="1 2" key="2">
    <citation type="submission" date="2013-11" db="EMBL/GenBank/DDBJ databases">
        <title>The Genome Sequence of Phytophthora parasitica INRA-310.</title>
        <authorList>
            <consortium name="The Broad Institute Genomics Platform"/>
            <person name="Russ C."/>
            <person name="Tyler B."/>
            <person name="Panabieres F."/>
            <person name="Shan W."/>
            <person name="Tripathy S."/>
            <person name="Grunwald N."/>
            <person name="Machado M."/>
            <person name="Johnson C.S."/>
            <person name="Arredondo F."/>
            <person name="Hong C."/>
            <person name="Coffey M."/>
            <person name="Young S.K."/>
            <person name="Zeng Q."/>
            <person name="Gargeya S."/>
            <person name="Fitzgerald M."/>
            <person name="Abouelleil A."/>
            <person name="Alvarado L."/>
            <person name="Chapman S.B."/>
            <person name="Gainer-Dewar J."/>
            <person name="Goldberg J."/>
            <person name="Griggs A."/>
            <person name="Gujja S."/>
            <person name="Hansen M."/>
            <person name="Howarth C."/>
            <person name="Imamovic A."/>
            <person name="Ireland A."/>
            <person name="Larimer J."/>
            <person name="McCowan C."/>
            <person name="Murphy C."/>
            <person name="Pearson M."/>
            <person name="Poon T.W."/>
            <person name="Priest M."/>
            <person name="Roberts A."/>
            <person name="Saif S."/>
            <person name="Shea T."/>
            <person name="Sykes S."/>
            <person name="Wortman J."/>
            <person name="Nusbaum C."/>
            <person name="Birren B."/>
        </authorList>
    </citation>
    <scope>NUCLEOTIDE SEQUENCE [LARGE SCALE GENOMIC DNA]</scope>
    <source>
        <strain evidence="1 2">INRA-310</strain>
    </source>
</reference>
<gene>
    <name evidence="1" type="ORF">PPTG_22264</name>
</gene>
<organism evidence="1 2">
    <name type="scientific">Phytophthora nicotianae (strain INRA-310)</name>
    <name type="common">Phytophthora parasitica</name>
    <dbReference type="NCBI Taxonomy" id="761204"/>
    <lineage>
        <taxon>Eukaryota</taxon>
        <taxon>Sar</taxon>
        <taxon>Stramenopiles</taxon>
        <taxon>Oomycota</taxon>
        <taxon>Peronosporomycetes</taxon>
        <taxon>Peronosporales</taxon>
        <taxon>Peronosporaceae</taxon>
        <taxon>Phytophthora</taxon>
    </lineage>
</organism>
<protein>
    <submittedName>
        <fullName evidence="1">Uncharacterized protein</fullName>
    </submittedName>
</protein>
<dbReference type="Proteomes" id="UP000018817">
    <property type="component" value="Unassembled WGS sequence"/>
</dbReference>
<accession>W2QLU7</accession>
<evidence type="ECO:0000313" key="1">
    <source>
        <dbReference type="EMBL" id="ETN13881.1"/>
    </source>
</evidence>
<dbReference type="GeneID" id="20190863"/>
<sequence>MSATRCRVDCLVPLDSEDREARVACHVAHNCRQAVFGLLSPLGVTGALPEENAGRKIGGLAKGCARTRSMDDDDCKILFREGTAKHGEDADLAAVRLWQTPLHHVAVTAFR</sequence>
<proteinExistence type="predicted"/>
<dbReference type="AlphaFoldDB" id="W2QLU7"/>
<name>W2QLU7_PHYN3</name>